<dbReference type="Proteomes" id="UP000198582">
    <property type="component" value="Unassembled WGS sequence"/>
</dbReference>
<dbReference type="EMBL" id="FOEF01000006">
    <property type="protein sequence ID" value="SEP33494.1"/>
    <property type="molecule type" value="Genomic_DNA"/>
</dbReference>
<dbReference type="STRING" id="394193.SAMN04489732_106136"/>
<evidence type="ECO:0008006" key="4">
    <source>
        <dbReference type="Google" id="ProtNLM"/>
    </source>
</evidence>
<evidence type="ECO:0000313" key="3">
    <source>
        <dbReference type="Proteomes" id="UP000198582"/>
    </source>
</evidence>
<keyword evidence="1" id="KW-0732">Signal</keyword>
<evidence type="ECO:0000256" key="1">
    <source>
        <dbReference type="SAM" id="SignalP"/>
    </source>
</evidence>
<reference evidence="2 3" key="1">
    <citation type="submission" date="2016-10" db="EMBL/GenBank/DDBJ databases">
        <authorList>
            <person name="de Groot N.N."/>
        </authorList>
    </citation>
    <scope>NUCLEOTIDE SEQUENCE [LARGE SCALE GENOMIC DNA]</scope>
    <source>
        <strain evidence="2 3">DSM 44993</strain>
    </source>
</reference>
<name>A0A1H8X0S6_9PSEU</name>
<proteinExistence type="predicted"/>
<dbReference type="OrthoDB" id="3627232at2"/>
<gene>
    <name evidence="2" type="ORF">SAMN04489732_106136</name>
</gene>
<feature type="signal peptide" evidence="1">
    <location>
        <begin position="1"/>
        <end position="40"/>
    </location>
</feature>
<protein>
    <recommendedName>
        <fullName evidence="4">Secreted protein</fullName>
    </recommendedName>
</protein>
<organism evidence="2 3">
    <name type="scientific">Amycolatopsis saalfeldensis</name>
    <dbReference type="NCBI Taxonomy" id="394193"/>
    <lineage>
        <taxon>Bacteria</taxon>
        <taxon>Bacillati</taxon>
        <taxon>Actinomycetota</taxon>
        <taxon>Actinomycetes</taxon>
        <taxon>Pseudonocardiales</taxon>
        <taxon>Pseudonocardiaceae</taxon>
        <taxon>Amycolatopsis</taxon>
    </lineage>
</organism>
<feature type="chain" id="PRO_5011766440" description="Secreted protein" evidence="1">
    <location>
        <begin position="41"/>
        <end position="151"/>
    </location>
</feature>
<dbReference type="AlphaFoldDB" id="A0A1H8X0S6"/>
<sequence>MMNSVVEKRAPKRARIASVVAAFAVTSLLSAGFAAAPASAAPSSAMWLCSGTASGIVGKWGPVSKKCSYTSPASGWSGKLRVYWSVQESTNQSACVEARMGKAVHPDAWQSVSCGTKGTGTIKWPSNTASMLEVRVKANPTALAANVDYHI</sequence>
<accession>A0A1H8X0S6</accession>
<keyword evidence="3" id="KW-1185">Reference proteome</keyword>
<dbReference type="RefSeq" id="WP_091617908.1">
    <property type="nucleotide sequence ID" value="NZ_FOEF01000006.1"/>
</dbReference>
<evidence type="ECO:0000313" key="2">
    <source>
        <dbReference type="EMBL" id="SEP33494.1"/>
    </source>
</evidence>